<keyword evidence="3" id="KW-1185">Reference proteome</keyword>
<reference evidence="2" key="1">
    <citation type="submission" date="2022-01" db="EMBL/GenBank/DDBJ databases">
        <authorList>
            <person name="Jo J.-H."/>
            <person name="Im W.-T."/>
        </authorList>
    </citation>
    <scope>NUCLEOTIDE SEQUENCE</scope>
    <source>
        <strain evidence="2">I2-34</strain>
    </source>
</reference>
<keyword evidence="1" id="KW-1133">Transmembrane helix</keyword>
<name>A0ABS9L440_9MICC</name>
<accession>A0ABS9L440</accession>
<feature type="transmembrane region" description="Helical" evidence="1">
    <location>
        <begin position="136"/>
        <end position="158"/>
    </location>
</feature>
<organism evidence="2 3">
    <name type="scientific">Arthrobacter hankyongi</name>
    <dbReference type="NCBI Taxonomy" id="2904801"/>
    <lineage>
        <taxon>Bacteria</taxon>
        <taxon>Bacillati</taxon>
        <taxon>Actinomycetota</taxon>
        <taxon>Actinomycetes</taxon>
        <taxon>Micrococcales</taxon>
        <taxon>Micrococcaceae</taxon>
        <taxon>Arthrobacter</taxon>
    </lineage>
</organism>
<proteinExistence type="predicted"/>
<feature type="transmembrane region" description="Helical" evidence="1">
    <location>
        <begin position="109"/>
        <end position="130"/>
    </location>
</feature>
<feature type="transmembrane region" description="Helical" evidence="1">
    <location>
        <begin position="72"/>
        <end position="97"/>
    </location>
</feature>
<evidence type="ECO:0000256" key="1">
    <source>
        <dbReference type="SAM" id="Phobius"/>
    </source>
</evidence>
<comment type="caution">
    <text evidence="2">The sequence shown here is derived from an EMBL/GenBank/DDBJ whole genome shotgun (WGS) entry which is preliminary data.</text>
</comment>
<protein>
    <recommendedName>
        <fullName evidence="4">Modulator of FtsH protease</fullName>
    </recommendedName>
</protein>
<dbReference type="EMBL" id="JAKLTQ010000002">
    <property type="protein sequence ID" value="MCG2621416.1"/>
    <property type="molecule type" value="Genomic_DNA"/>
</dbReference>
<evidence type="ECO:0000313" key="3">
    <source>
        <dbReference type="Proteomes" id="UP001165368"/>
    </source>
</evidence>
<sequence length="163" mass="16385">METALPGWSDFNVAVAGAGAALAGLLIVAMSVNIAEILKTETLPARAGSSIGALVLAVAAACLALIPGQPLWLLGLEVLAGVGLVWLLEAFAVRAILREEGRHGAGRSGKVLVGALPPALFSVGAVLLVAGADTGYVWVAAGSILAIVGAVLFSWVALVEILR</sequence>
<gene>
    <name evidence="2" type="ORF">LVY72_05735</name>
</gene>
<evidence type="ECO:0008006" key="4">
    <source>
        <dbReference type="Google" id="ProtNLM"/>
    </source>
</evidence>
<feature type="transmembrane region" description="Helical" evidence="1">
    <location>
        <begin position="47"/>
        <end position="66"/>
    </location>
</feature>
<keyword evidence="1" id="KW-0472">Membrane</keyword>
<keyword evidence="1" id="KW-0812">Transmembrane</keyword>
<feature type="transmembrane region" description="Helical" evidence="1">
    <location>
        <begin position="12"/>
        <end position="35"/>
    </location>
</feature>
<evidence type="ECO:0000313" key="2">
    <source>
        <dbReference type="EMBL" id="MCG2621416.1"/>
    </source>
</evidence>
<dbReference type="RefSeq" id="WP_237818596.1">
    <property type="nucleotide sequence ID" value="NZ_JAKLTQ010000002.1"/>
</dbReference>
<dbReference type="Proteomes" id="UP001165368">
    <property type="component" value="Unassembled WGS sequence"/>
</dbReference>